<reference evidence="4" key="3">
    <citation type="submission" date="2025-09" db="UniProtKB">
        <authorList>
            <consortium name="Ensembl"/>
        </authorList>
    </citation>
    <scope>IDENTIFICATION</scope>
</reference>
<organism evidence="4 5">
    <name type="scientific">Lepisosteus oculatus</name>
    <name type="common">Spotted gar</name>
    <dbReference type="NCBI Taxonomy" id="7918"/>
    <lineage>
        <taxon>Eukaryota</taxon>
        <taxon>Metazoa</taxon>
        <taxon>Chordata</taxon>
        <taxon>Craniata</taxon>
        <taxon>Vertebrata</taxon>
        <taxon>Euteleostomi</taxon>
        <taxon>Actinopterygii</taxon>
        <taxon>Neopterygii</taxon>
        <taxon>Holostei</taxon>
        <taxon>Semionotiformes</taxon>
        <taxon>Lepisosteidae</taxon>
        <taxon>Lepisosteus</taxon>
    </lineage>
</organism>
<dbReference type="GO" id="GO:0005634">
    <property type="term" value="C:nucleus"/>
    <property type="evidence" value="ECO:0000318"/>
    <property type="project" value="GO_Central"/>
</dbReference>
<sequence length="1083" mass="121621">MAEESPEWELCKENIQPLKQGRSMSALLQALASQEGGHSAAIEQEKQAFESEIRFYEGDDPLDVWERYIKWTQQMYPQGGKASNFSTLLERAVMRFKDEKKYFNDVRYVNLWIKFAGICDEPLDLYSYMHAQGIGIMTAVFYISWSEEYEKHGNLKRAEAVYQDGLRCRAEPFDKLQYHHKNFNSRVIHKVVADMANGEEEAESPEPSQPQRASLADLKPRGHKKAIVPVERIGAAASYRGGGLNLQAPTLKSVQQNHRLTVFDENQAGIVESSNFKPEPWLAPPEARAKENDPKPEKWNGVKKKSVSSYSTEVPPCKPNFQPFVEESDQLPAVTPCKIDPSVNNVLSARKPAKEETPLQRLQVQQPGDGEKKEQSTYCKELLYSGATEFCFEELRAERYRIKKAKEMEEEVAKLARRKEELRREIEEKERLLQEASVNSLSCFPKQVPPDHLQVPEIKFDSVSLDQSRAPVDSLEGSNTKFTIYDESALGAYPPPKDQCIPSPVDLLDDVFTSPSVKDDLQFEAMFLKSCNDGSRLENVPVNKPLSEFLPFTILEEKPISESLQKPAPVNASKPTVRKPLAAILKPLGNPPPKEAADDCDELEGIEPLNEEAIVDSYRNKTLCPVPDDTCDFLRAAHLASTPFSGGLGQRTSSGSENTLSKDLSNVNSETPKSVITAVKDPAFEEPLMVNKLSPIPEASLEDTRSTASSASSTSSSIGGQSGMKDMSLPRKWELSQSLCVNTVTEQEDRPQTAGTVMENPVGLHVRKQLLEKFTMGSIPNLHMELGSLPQLEEYCVLPLGDDTYEIKREMVCHENYKMFSGSSCLDNDDDKVIIVKVDFHPVPWDFYINMQLKKRLGADFPRYFNDLCSCYMYEEGCVTLNEGVYSRTLLDVLETATLCTNVAAFLTVNLLELIEQMHSCHLVHGNVRPDTLLLESSFLAEGGTPLKVVDFTHSLDLDLQPEVTSVRGLQNAQPFLKQGLLSETSSPYQLDLLGIADTVHMMLEGKNMQVIKENSEWKLVKESDVSSGKENVNVNRGIWQDFFRKILNPGSKPTVSILSELRQEMCKENFLKDIEKELAFLI</sequence>
<dbReference type="GeneID" id="102691087"/>
<dbReference type="InterPro" id="IPR011009">
    <property type="entry name" value="Kinase-like_dom_sf"/>
</dbReference>
<dbReference type="GO" id="GO:0000776">
    <property type="term" value="C:kinetochore"/>
    <property type="evidence" value="ECO:0000318"/>
    <property type="project" value="GO_Central"/>
</dbReference>
<dbReference type="AlphaFoldDB" id="W5N5A1"/>
<dbReference type="GO" id="GO:0007094">
    <property type="term" value="P:mitotic spindle assembly checkpoint signaling"/>
    <property type="evidence" value="ECO:0000318"/>
    <property type="project" value="GO_Central"/>
</dbReference>
<evidence type="ECO:0000259" key="3">
    <source>
        <dbReference type="PROSITE" id="PS51489"/>
    </source>
</evidence>
<feature type="region of interest" description="Disordered" evidence="2">
    <location>
        <begin position="197"/>
        <end position="221"/>
    </location>
</feature>
<dbReference type="Bgee" id="ENSLOCG00000012845">
    <property type="expression patterns" value="Expressed in ovary and 12 other cell types or tissues"/>
</dbReference>
<dbReference type="InterPro" id="IPR015661">
    <property type="entry name" value="Bub1/Mad3"/>
</dbReference>
<dbReference type="Gene3D" id="1.25.40.430">
    <property type="match status" value="1"/>
</dbReference>
<dbReference type="SUPFAM" id="SSF56112">
    <property type="entry name" value="Protein kinase-like (PK-like)"/>
    <property type="match status" value="1"/>
</dbReference>
<dbReference type="PANTHER" id="PTHR14030:SF25">
    <property type="entry name" value="MITOTIC CHECKPOINT SERINE_THREONINE-PROTEIN KINASE BUB1 BETA"/>
    <property type="match status" value="1"/>
</dbReference>
<dbReference type="CDD" id="cd14686">
    <property type="entry name" value="bZIP"/>
    <property type="match status" value="1"/>
</dbReference>
<evidence type="ECO:0000256" key="2">
    <source>
        <dbReference type="SAM" id="MobiDB-lite"/>
    </source>
</evidence>
<dbReference type="HOGENOM" id="CLU_010890_0_0_1"/>
<feature type="compositionally biased region" description="Polar residues" evidence="2">
    <location>
        <begin position="650"/>
        <end position="667"/>
    </location>
</feature>
<reference evidence="4" key="2">
    <citation type="submission" date="2025-08" db="UniProtKB">
        <authorList>
            <consortium name="Ensembl"/>
        </authorList>
    </citation>
    <scope>IDENTIFICATION</scope>
</reference>
<dbReference type="InParanoid" id="W5N5A1"/>
<reference evidence="5" key="1">
    <citation type="submission" date="2011-12" db="EMBL/GenBank/DDBJ databases">
        <title>The Draft Genome of Lepisosteus oculatus.</title>
        <authorList>
            <consortium name="The Broad Institute Genome Assembly &amp; Analysis Group"/>
            <consortium name="Computational R&amp;D Group"/>
            <consortium name="and Sequencing Platform"/>
            <person name="Di Palma F."/>
            <person name="Alfoldi J."/>
            <person name="Johnson J."/>
            <person name="Berlin A."/>
            <person name="Gnerre S."/>
            <person name="Jaffe D."/>
            <person name="MacCallum I."/>
            <person name="Young S."/>
            <person name="Walker B.J."/>
            <person name="Lander E.S."/>
            <person name="Lindblad-Toh K."/>
        </authorList>
    </citation>
    <scope>NUCLEOTIDE SEQUENCE [LARGE SCALE GENOMIC DNA]</scope>
</reference>
<accession>W5N5A1</accession>
<dbReference type="Pfam" id="PF08311">
    <property type="entry name" value="Mad3_BUB1_I"/>
    <property type="match status" value="1"/>
</dbReference>
<dbReference type="Ensembl" id="ENSLOCT00000015840.1">
    <property type="protein sequence ID" value="ENSLOCP00000015810.1"/>
    <property type="gene ID" value="ENSLOCG00000012845.1"/>
</dbReference>
<feature type="domain" description="BUB1 N-terminal" evidence="3">
    <location>
        <begin position="49"/>
        <end position="214"/>
    </location>
</feature>
<feature type="compositionally biased region" description="Low complexity" evidence="2">
    <location>
        <begin position="706"/>
        <end position="717"/>
    </location>
</feature>
<evidence type="ECO:0000256" key="1">
    <source>
        <dbReference type="SAM" id="Coils"/>
    </source>
</evidence>
<dbReference type="GeneTree" id="ENSGT00940000158912"/>
<dbReference type="FunCoup" id="W5N5A1">
    <property type="interactions" value="73"/>
</dbReference>
<dbReference type="GO" id="GO:0051754">
    <property type="term" value="P:meiotic sister chromatid cohesion, centromeric"/>
    <property type="evidence" value="ECO:0000318"/>
    <property type="project" value="GO_Central"/>
</dbReference>
<feature type="region of interest" description="Disordered" evidence="2">
    <location>
        <begin position="350"/>
        <end position="374"/>
    </location>
</feature>
<feature type="compositionally biased region" description="Basic and acidic residues" evidence="2">
    <location>
        <begin position="287"/>
        <end position="300"/>
    </location>
</feature>
<keyword evidence="1" id="KW-0175">Coiled coil</keyword>
<dbReference type="PROSITE" id="PS51489">
    <property type="entry name" value="BUB1_N"/>
    <property type="match status" value="1"/>
</dbReference>
<feature type="region of interest" description="Disordered" evidence="2">
    <location>
        <begin position="275"/>
        <end position="303"/>
    </location>
</feature>
<dbReference type="PANTHER" id="PTHR14030">
    <property type="entry name" value="MITOTIC CHECKPOINT SERINE/THREONINE-PROTEIN KINASE BUB1"/>
    <property type="match status" value="1"/>
</dbReference>
<dbReference type="EMBL" id="AHAT01019019">
    <property type="status" value="NOT_ANNOTATED_CDS"/>
    <property type="molecule type" value="Genomic_DNA"/>
</dbReference>
<dbReference type="Proteomes" id="UP000018468">
    <property type="component" value="Linkage group LG7"/>
</dbReference>
<dbReference type="InterPro" id="IPR013212">
    <property type="entry name" value="Mad3/Bub1_I"/>
</dbReference>
<evidence type="ECO:0000313" key="5">
    <source>
        <dbReference type="Proteomes" id="UP000018468"/>
    </source>
</evidence>
<dbReference type="CTD" id="567006"/>
<dbReference type="GO" id="GO:0004672">
    <property type="term" value="F:protein kinase activity"/>
    <property type="evidence" value="ECO:0000318"/>
    <property type="project" value="GO_Central"/>
</dbReference>
<dbReference type="KEGG" id="loc:102691087"/>
<dbReference type="eggNOG" id="KOG1166">
    <property type="taxonomic scope" value="Eukaryota"/>
</dbReference>
<protein>
    <submittedName>
        <fullName evidence="4">BUB1 mitotic checkpoint serine/threonine kinase B</fullName>
    </submittedName>
</protein>
<evidence type="ECO:0000313" key="4">
    <source>
        <dbReference type="Ensembl" id="ENSLOCP00000015810.1"/>
    </source>
</evidence>
<dbReference type="SMART" id="SM00777">
    <property type="entry name" value="Mad3_BUB1_I"/>
    <property type="match status" value="1"/>
</dbReference>
<keyword evidence="5" id="KW-1185">Reference proteome</keyword>
<dbReference type="RefSeq" id="XP_006632598.1">
    <property type="nucleotide sequence ID" value="XM_006632535.2"/>
</dbReference>
<dbReference type="OMA" id="KTLCPNP"/>
<feature type="region of interest" description="Disordered" evidence="2">
    <location>
        <begin position="644"/>
        <end position="667"/>
    </location>
</feature>
<dbReference type="Gene3D" id="1.10.510.10">
    <property type="entry name" value="Transferase(Phosphotransferase) domain 1"/>
    <property type="match status" value="1"/>
</dbReference>
<dbReference type="FunFam" id="1.25.40.430:FF:000003">
    <property type="entry name" value="Checkpoint serine/threonine-protein kinase BUB1"/>
    <property type="match status" value="1"/>
</dbReference>
<feature type="coiled-coil region" evidence="1">
    <location>
        <begin position="405"/>
        <end position="439"/>
    </location>
</feature>
<feature type="region of interest" description="Disordered" evidence="2">
    <location>
        <begin position="700"/>
        <end position="726"/>
    </location>
</feature>
<dbReference type="STRING" id="7918.ENSLOCP00000015810"/>
<name>W5N5A1_LEPOC</name>
<dbReference type="OrthoDB" id="248495at2759"/>
<proteinExistence type="predicted"/>